<evidence type="ECO:0000256" key="1">
    <source>
        <dbReference type="ARBA" id="ARBA00022737"/>
    </source>
</evidence>
<reference evidence="7 8" key="1">
    <citation type="journal article" date="2010" name="Nature">
        <title>Genome sequencing and analysis of the model grass Brachypodium distachyon.</title>
        <authorList>
            <consortium name="International Brachypodium Initiative"/>
        </authorList>
    </citation>
    <scope>NUCLEOTIDE SEQUENCE [LARGE SCALE GENOMIC DNA]</scope>
    <source>
        <strain evidence="7">Bd21</strain>
        <strain evidence="8">cv. Bd21</strain>
    </source>
</reference>
<dbReference type="AlphaFoldDB" id="I1HS38"/>
<dbReference type="InterPro" id="IPR014720">
    <property type="entry name" value="dsRBD_dom"/>
</dbReference>
<keyword evidence="2 4" id="KW-0694">RNA-binding</keyword>
<dbReference type="Gene3D" id="3.30.160.20">
    <property type="match status" value="3"/>
</dbReference>
<dbReference type="GO" id="GO:0003723">
    <property type="term" value="F:RNA binding"/>
    <property type="evidence" value="ECO:0007669"/>
    <property type="project" value="UniProtKB-UniRule"/>
</dbReference>
<feature type="compositionally biased region" description="Polar residues" evidence="5">
    <location>
        <begin position="637"/>
        <end position="646"/>
    </location>
</feature>
<evidence type="ECO:0000313" key="9">
    <source>
        <dbReference type="Proteomes" id="UP000008810"/>
    </source>
</evidence>
<keyword evidence="9" id="KW-1185">Reference proteome</keyword>
<feature type="region of interest" description="Disordered" evidence="5">
    <location>
        <begin position="584"/>
        <end position="679"/>
    </location>
</feature>
<feature type="compositionally biased region" description="Polar residues" evidence="5">
    <location>
        <begin position="609"/>
        <end position="627"/>
    </location>
</feature>
<reference evidence="7" key="2">
    <citation type="submission" date="2017-06" db="EMBL/GenBank/DDBJ databases">
        <title>WGS assembly of Brachypodium distachyon.</title>
        <authorList>
            <consortium name="The International Brachypodium Initiative"/>
            <person name="Lucas S."/>
            <person name="Harmon-Smith M."/>
            <person name="Lail K."/>
            <person name="Tice H."/>
            <person name="Grimwood J."/>
            <person name="Bruce D."/>
            <person name="Barry K."/>
            <person name="Shu S."/>
            <person name="Lindquist E."/>
            <person name="Wang M."/>
            <person name="Pitluck S."/>
            <person name="Vogel J.P."/>
            <person name="Garvin D.F."/>
            <person name="Mockler T.C."/>
            <person name="Schmutz J."/>
            <person name="Rokhsar D."/>
            <person name="Bevan M.W."/>
        </authorList>
    </citation>
    <scope>NUCLEOTIDE SEQUENCE</scope>
    <source>
        <strain evidence="7">Bd21</strain>
    </source>
</reference>
<dbReference type="SMART" id="SM00358">
    <property type="entry name" value="DSRM"/>
    <property type="match status" value="3"/>
</dbReference>
<evidence type="ECO:0000256" key="2">
    <source>
        <dbReference type="ARBA" id="ARBA00022884"/>
    </source>
</evidence>
<feature type="domain" description="DRBM" evidence="6">
    <location>
        <begin position="1"/>
        <end position="73"/>
    </location>
</feature>
<dbReference type="RefSeq" id="XP_010232400.1">
    <property type="nucleotide sequence ID" value="XM_010234098.3"/>
</dbReference>
<dbReference type="PANTHER" id="PTHR46031:SF36">
    <property type="entry name" value="DOUBLE-STRANDED RNA-BINDING PROTEIN 1"/>
    <property type="match status" value="1"/>
</dbReference>
<feature type="compositionally biased region" description="Polar residues" evidence="5">
    <location>
        <begin position="486"/>
        <end position="499"/>
    </location>
</feature>
<dbReference type="STRING" id="15368.I1HS38"/>
<evidence type="ECO:0000259" key="6">
    <source>
        <dbReference type="PROSITE" id="PS50137"/>
    </source>
</evidence>
<gene>
    <name evidence="8" type="primary">LOC100836862</name>
    <name evidence="7" type="ORF">BRADI_2g51300v3</name>
</gene>
<dbReference type="KEGG" id="bdi:100836862"/>
<feature type="domain" description="DRBM" evidence="6">
    <location>
        <begin position="181"/>
        <end position="250"/>
    </location>
</feature>
<dbReference type="PANTHER" id="PTHR46031">
    <property type="match status" value="1"/>
</dbReference>
<dbReference type="OMA" id="AAPMNQV"/>
<evidence type="ECO:0000313" key="7">
    <source>
        <dbReference type="EMBL" id="KQK09975.1"/>
    </source>
</evidence>
<proteinExistence type="predicted"/>
<dbReference type="SUPFAM" id="SSF54768">
    <property type="entry name" value="dsRNA-binding domain-like"/>
    <property type="match status" value="3"/>
</dbReference>
<dbReference type="EnsemblPlants" id="KQK09975">
    <property type="protein sequence ID" value="KQK09975"/>
    <property type="gene ID" value="BRADI_2g51300v3"/>
</dbReference>
<name>I1HS38_BRADI</name>
<dbReference type="PROSITE" id="PS50137">
    <property type="entry name" value="DS_RBD"/>
    <property type="match status" value="3"/>
</dbReference>
<evidence type="ECO:0000256" key="5">
    <source>
        <dbReference type="SAM" id="MobiDB-lite"/>
    </source>
</evidence>
<feature type="region of interest" description="Disordered" evidence="5">
    <location>
        <begin position="472"/>
        <end position="499"/>
    </location>
</feature>
<reference evidence="8" key="3">
    <citation type="submission" date="2018-08" db="UniProtKB">
        <authorList>
            <consortium name="EnsemblPlants"/>
        </authorList>
    </citation>
    <scope>IDENTIFICATION</scope>
    <source>
        <strain evidence="8">cv. Bd21</strain>
    </source>
</reference>
<dbReference type="Gramene" id="KQK09975">
    <property type="protein sequence ID" value="KQK09975"/>
    <property type="gene ID" value="BRADI_2g51300v3"/>
</dbReference>
<dbReference type="GeneID" id="100836862"/>
<dbReference type="HOGENOM" id="CLU_029158_1_0_1"/>
<dbReference type="EMBL" id="CM000881">
    <property type="protein sequence ID" value="KQK09975.1"/>
    <property type="molecule type" value="Genomic_DNA"/>
</dbReference>
<evidence type="ECO:0000256" key="3">
    <source>
        <dbReference type="ARBA" id="ARBA00037597"/>
    </source>
</evidence>
<evidence type="ECO:0000313" key="8">
    <source>
        <dbReference type="EnsemblPlants" id="KQK09975"/>
    </source>
</evidence>
<evidence type="ECO:0000256" key="4">
    <source>
        <dbReference type="PROSITE-ProRule" id="PRU00266"/>
    </source>
</evidence>
<dbReference type="eggNOG" id="ENOG502QTBA">
    <property type="taxonomic scope" value="Eukaryota"/>
</dbReference>
<dbReference type="OrthoDB" id="5988181at2759"/>
<sequence length="740" mass="80076">MFKSRLNELCHQQRWAPPAYTHQLEGPAHTPKFRATVVVNGSEFHSPEEEAWPTTAKEAQSLAAKAAFEHLSSLPPPPPPPQPGTQVDYKSQLQIYAQKRRKDIPFYHSIRSGPPHATLFKTTVTIDGQTFESPQEYHTIKEAEFAAARVALMSLPQEANPPQQLLAESTSSISFPGNQPNYKLQLQIYAQKRGKALPCYCRIQEGPSHAPLFKSIVTIDGRTFESPQYCLTLKEAESIAAKLALISLAQDASSQPVQTISHNRARQDLAEKEGSPLDVYNATLDDSNHFSISKEKVETQGRSFQAGPGHTKKQSEMIATELAFQHSEDLGSQMQTGTENRTDQEFKILQPRSPVSQVSMATSDQKNDSNAIDNDSCSLASTIPLPIVGTSQPLAGPTQSVKMENDRKALSEPSTEVEVMDSTPERTLLPLVSKPPTNTSKIAVTTSTVLIASQALVEPIQSVKMENGKPAIPEPSTEAEVMDSTPEPTSLHLTSRPPTNTSNFAVTTSTMPVASQALVEPIQSVKMENGKPAIPEPSTEEVMDSTPEPMSFHLTSRPPTNTSNFAVTTSTMPVASQALVEPIQSVKMENGKPAIPEPSTEAEVMDSTPEPTSLHLTSRPPTNTSYLAASRSKAPDASQTVVQPVQSAKEDKDKTTVQEPSSEAEVMGSTPGPTSLNNTSTLAASTTAMPVTSVGCGCSMLTNRIQVYPRRPDMVLPEGATVLPFSDEAWVAVSLPFLQP</sequence>
<protein>
    <recommendedName>
        <fullName evidence="6">DRBM domain-containing protein</fullName>
    </recommendedName>
</protein>
<feature type="region of interest" description="Disordered" evidence="5">
    <location>
        <begin position="354"/>
        <end position="375"/>
    </location>
</feature>
<dbReference type="Proteomes" id="UP000008810">
    <property type="component" value="Chromosome 2"/>
</dbReference>
<feature type="region of interest" description="Disordered" evidence="5">
    <location>
        <begin position="390"/>
        <end position="423"/>
    </location>
</feature>
<comment type="function">
    <text evidence="3">Binds double-stranded RNA.</text>
</comment>
<accession>I1HS38</accession>
<keyword evidence="1" id="KW-0677">Repeat</keyword>
<feature type="domain" description="DRBM" evidence="6">
    <location>
        <begin position="88"/>
        <end position="157"/>
    </location>
</feature>
<feature type="region of interest" description="Disordered" evidence="5">
    <location>
        <begin position="529"/>
        <end position="560"/>
    </location>
</feature>
<feature type="compositionally biased region" description="Polar residues" evidence="5">
    <location>
        <begin position="390"/>
        <end position="402"/>
    </location>
</feature>
<organism evidence="7">
    <name type="scientific">Brachypodium distachyon</name>
    <name type="common">Purple false brome</name>
    <name type="synonym">Trachynia distachya</name>
    <dbReference type="NCBI Taxonomy" id="15368"/>
    <lineage>
        <taxon>Eukaryota</taxon>
        <taxon>Viridiplantae</taxon>
        <taxon>Streptophyta</taxon>
        <taxon>Embryophyta</taxon>
        <taxon>Tracheophyta</taxon>
        <taxon>Spermatophyta</taxon>
        <taxon>Magnoliopsida</taxon>
        <taxon>Liliopsida</taxon>
        <taxon>Poales</taxon>
        <taxon>Poaceae</taxon>
        <taxon>BOP clade</taxon>
        <taxon>Pooideae</taxon>
        <taxon>Stipodae</taxon>
        <taxon>Brachypodieae</taxon>
        <taxon>Brachypodium</taxon>
    </lineage>
</organism>
<dbReference type="Pfam" id="PF00035">
    <property type="entry name" value="dsrm"/>
    <property type="match status" value="3"/>
</dbReference>